<evidence type="ECO:0000313" key="1">
    <source>
        <dbReference type="EMBL" id="MBB6479367.1"/>
    </source>
</evidence>
<accession>A0A841R848</accession>
<dbReference type="RefSeq" id="WP_184744551.1">
    <property type="nucleotide sequence ID" value="NZ_JACHGJ010000002.1"/>
</dbReference>
<proteinExistence type="predicted"/>
<dbReference type="Proteomes" id="UP000587760">
    <property type="component" value="Unassembled WGS sequence"/>
</dbReference>
<gene>
    <name evidence="1" type="ORF">HNR50_001025</name>
</gene>
<organism evidence="1 2">
    <name type="scientific">Spirochaeta isovalerica</name>
    <dbReference type="NCBI Taxonomy" id="150"/>
    <lineage>
        <taxon>Bacteria</taxon>
        <taxon>Pseudomonadati</taxon>
        <taxon>Spirochaetota</taxon>
        <taxon>Spirochaetia</taxon>
        <taxon>Spirochaetales</taxon>
        <taxon>Spirochaetaceae</taxon>
        <taxon>Spirochaeta</taxon>
    </lineage>
</organism>
<name>A0A841R848_9SPIO</name>
<evidence type="ECO:0000313" key="2">
    <source>
        <dbReference type="Proteomes" id="UP000587760"/>
    </source>
</evidence>
<protein>
    <submittedName>
        <fullName evidence="1">Uncharacterized protein</fullName>
    </submittedName>
</protein>
<sequence length="296" mass="34451">MRKSVKLAILLISVPIILLAGAASWIAFSPGSTDYGVFLKMREYQIGTLNMYGAEEKGINRYFENYKLDLPFLYKVMFKADNLSLFLRSYRTEKIDTASINQLEIGNGTDDFFDFTFMIRPDYRYNAPLFHGDALKALPGVTSALYMDFYSLNDGVDTEQFFSESQDKILRAIELAQPYWKREGFGELTPHLDPYKSPYRLEMIEPEKGTEEERKEYFDTVYSCFVLYSEAYLESLERMSGEENLSEAPMREREVKDFVSILYEKDMAVKMGKMIFPEEDFDRYFLDGFWGTGPLE</sequence>
<dbReference type="Gene3D" id="3.40.1500.20">
    <property type="match status" value="1"/>
</dbReference>
<reference evidence="1 2" key="1">
    <citation type="submission" date="2020-08" db="EMBL/GenBank/DDBJ databases">
        <title>Genomic Encyclopedia of Type Strains, Phase IV (KMG-IV): sequencing the most valuable type-strain genomes for metagenomic binning, comparative biology and taxonomic classification.</title>
        <authorList>
            <person name="Goeker M."/>
        </authorList>
    </citation>
    <scope>NUCLEOTIDE SEQUENCE [LARGE SCALE GENOMIC DNA]</scope>
    <source>
        <strain evidence="1 2">DSM 2461</strain>
    </source>
</reference>
<keyword evidence="2" id="KW-1185">Reference proteome</keyword>
<dbReference type="AlphaFoldDB" id="A0A841R848"/>
<comment type="caution">
    <text evidence="1">The sequence shown here is derived from an EMBL/GenBank/DDBJ whole genome shotgun (WGS) entry which is preliminary data.</text>
</comment>
<dbReference type="EMBL" id="JACHGJ010000002">
    <property type="protein sequence ID" value="MBB6479367.1"/>
    <property type="molecule type" value="Genomic_DNA"/>
</dbReference>